<protein>
    <submittedName>
        <fullName evidence="2">Uncharacterized protein</fullName>
    </submittedName>
</protein>
<accession>A0A821Z0Z2</accession>
<evidence type="ECO:0000313" key="3">
    <source>
        <dbReference type="Proteomes" id="UP000663873"/>
    </source>
</evidence>
<keyword evidence="3" id="KW-1185">Reference proteome</keyword>
<dbReference type="Proteomes" id="UP000663873">
    <property type="component" value="Unassembled WGS sequence"/>
</dbReference>
<evidence type="ECO:0000256" key="1">
    <source>
        <dbReference type="SAM" id="MobiDB-lite"/>
    </source>
</evidence>
<feature type="non-terminal residue" evidence="2">
    <location>
        <position position="64"/>
    </location>
</feature>
<organism evidence="2 3">
    <name type="scientific">Rotaria socialis</name>
    <dbReference type="NCBI Taxonomy" id="392032"/>
    <lineage>
        <taxon>Eukaryota</taxon>
        <taxon>Metazoa</taxon>
        <taxon>Spiralia</taxon>
        <taxon>Gnathifera</taxon>
        <taxon>Rotifera</taxon>
        <taxon>Eurotatoria</taxon>
        <taxon>Bdelloidea</taxon>
        <taxon>Philodinida</taxon>
        <taxon>Philodinidae</taxon>
        <taxon>Rotaria</taxon>
    </lineage>
</organism>
<name>A0A821Z0Z2_9BILA</name>
<feature type="region of interest" description="Disordered" evidence="1">
    <location>
        <begin position="1"/>
        <end position="33"/>
    </location>
</feature>
<sequence length="64" mass="6811">MHIVLASPVKPQQSTTSYSPIAPAANKKNTNESTASWMTTNISQTTKNAQALALKAVARNQVAK</sequence>
<reference evidence="2" key="1">
    <citation type="submission" date="2021-02" db="EMBL/GenBank/DDBJ databases">
        <authorList>
            <person name="Nowell W R."/>
        </authorList>
    </citation>
    <scope>NUCLEOTIDE SEQUENCE</scope>
</reference>
<proteinExistence type="predicted"/>
<comment type="caution">
    <text evidence="2">The sequence shown here is derived from an EMBL/GenBank/DDBJ whole genome shotgun (WGS) entry which is preliminary data.</text>
</comment>
<gene>
    <name evidence="2" type="ORF">UJA718_LOCUS48744</name>
</gene>
<feature type="compositionally biased region" description="Polar residues" evidence="1">
    <location>
        <begin position="10"/>
        <end position="19"/>
    </location>
</feature>
<dbReference type="EMBL" id="CAJOBP010098986">
    <property type="protein sequence ID" value="CAF4970692.1"/>
    <property type="molecule type" value="Genomic_DNA"/>
</dbReference>
<dbReference type="AlphaFoldDB" id="A0A821Z0Z2"/>
<evidence type="ECO:0000313" key="2">
    <source>
        <dbReference type="EMBL" id="CAF4970692.1"/>
    </source>
</evidence>